<sequence length="91" mass="10989">MEIFSFFFFLSQDFLFLFLFFFISVETEYLKAFKDFRYDTVLNFQIKKPMHARLSTPRTSFFFFFQLVQYVKGPKLILLNAFSSSLSKKLT</sequence>
<keyword evidence="1" id="KW-0812">Transmembrane</keyword>
<proteinExistence type="predicted"/>
<keyword evidence="3" id="KW-1185">Reference proteome</keyword>
<keyword evidence="1" id="KW-0472">Membrane</keyword>
<organism evidence="2 3">
    <name type="scientific">Cronartium quercuum f. sp. fusiforme G11</name>
    <dbReference type="NCBI Taxonomy" id="708437"/>
    <lineage>
        <taxon>Eukaryota</taxon>
        <taxon>Fungi</taxon>
        <taxon>Dikarya</taxon>
        <taxon>Basidiomycota</taxon>
        <taxon>Pucciniomycotina</taxon>
        <taxon>Pucciniomycetes</taxon>
        <taxon>Pucciniales</taxon>
        <taxon>Coleosporiaceae</taxon>
        <taxon>Cronartium</taxon>
    </lineage>
</organism>
<dbReference type="Proteomes" id="UP000886653">
    <property type="component" value="Unassembled WGS sequence"/>
</dbReference>
<accession>A0A9P6TGP1</accession>
<evidence type="ECO:0000313" key="2">
    <source>
        <dbReference type="EMBL" id="KAG0150940.1"/>
    </source>
</evidence>
<comment type="caution">
    <text evidence="2">The sequence shown here is derived from an EMBL/GenBank/DDBJ whole genome shotgun (WGS) entry which is preliminary data.</text>
</comment>
<keyword evidence="1" id="KW-1133">Transmembrane helix</keyword>
<reference evidence="2" key="1">
    <citation type="submission" date="2013-11" db="EMBL/GenBank/DDBJ databases">
        <title>Genome sequence of the fusiform rust pathogen reveals effectors for host alternation and coevolution with pine.</title>
        <authorList>
            <consortium name="DOE Joint Genome Institute"/>
            <person name="Smith K."/>
            <person name="Pendleton A."/>
            <person name="Kubisiak T."/>
            <person name="Anderson C."/>
            <person name="Salamov A."/>
            <person name="Aerts A."/>
            <person name="Riley R."/>
            <person name="Clum A."/>
            <person name="Lindquist E."/>
            <person name="Ence D."/>
            <person name="Campbell M."/>
            <person name="Kronenberg Z."/>
            <person name="Feau N."/>
            <person name="Dhillon B."/>
            <person name="Hamelin R."/>
            <person name="Burleigh J."/>
            <person name="Smith J."/>
            <person name="Yandell M."/>
            <person name="Nelson C."/>
            <person name="Grigoriev I."/>
            <person name="Davis J."/>
        </authorList>
    </citation>
    <scope>NUCLEOTIDE SEQUENCE</scope>
    <source>
        <strain evidence="2">G11</strain>
    </source>
</reference>
<dbReference type="EMBL" id="MU167216">
    <property type="protein sequence ID" value="KAG0150940.1"/>
    <property type="molecule type" value="Genomic_DNA"/>
</dbReference>
<feature type="transmembrane region" description="Helical" evidence="1">
    <location>
        <begin position="6"/>
        <end position="25"/>
    </location>
</feature>
<dbReference type="AlphaFoldDB" id="A0A9P6TGP1"/>
<evidence type="ECO:0000256" key="1">
    <source>
        <dbReference type="SAM" id="Phobius"/>
    </source>
</evidence>
<gene>
    <name evidence="2" type="ORF">CROQUDRAFT_630750</name>
</gene>
<name>A0A9P6TGP1_9BASI</name>
<evidence type="ECO:0000313" key="3">
    <source>
        <dbReference type="Proteomes" id="UP000886653"/>
    </source>
</evidence>
<protein>
    <submittedName>
        <fullName evidence="2">Uncharacterized protein</fullName>
    </submittedName>
</protein>